<sequence length="14" mass="1618">MRGREAMYGGSFKQ</sequence>
<organism evidence="1">
    <name type="scientific">Arundo donax</name>
    <name type="common">Giant reed</name>
    <name type="synonym">Donax arundinaceus</name>
    <dbReference type="NCBI Taxonomy" id="35708"/>
    <lineage>
        <taxon>Eukaryota</taxon>
        <taxon>Viridiplantae</taxon>
        <taxon>Streptophyta</taxon>
        <taxon>Embryophyta</taxon>
        <taxon>Tracheophyta</taxon>
        <taxon>Spermatophyta</taxon>
        <taxon>Magnoliopsida</taxon>
        <taxon>Liliopsida</taxon>
        <taxon>Poales</taxon>
        <taxon>Poaceae</taxon>
        <taxon>PACMAD clade</taxon>
        <taxon>Arundinoideae</taxon>
        <taxon>Arundineae</taxon>
        <taxon>Arundo</taxon>
    </lineage>
</organism>
<reference evidence="1" key="2">
    <citation type="journal article" date="2015" name="Data Brief">
        <title>Shoot transcriptome of the giant reed, Arundo donax.</title>
        <authorList>
            <person name="Barrero R.A."/>
            <person name="Guerrero F.D."/>
            <person name="Moolhuijzen P."/>
            <person name="Goolsby J.A."/>
            <person name="Tidwell J."/>
            <person name="Bellgard S.E."/>
            <person name="Bellgard M.I."/>
        </authorList>
    </citation>
    <scope>NUCLEOTIDE SEQUENCE</scope>
    <source>
        <tissue evidence="1">Shoot tissue taken approximately 20 cm above the soil surface</tissue>
    </source>
</reference>
<dbReference type="EMBL" id="GBRH01183391">
    <property type="protein sequence ID" value="JAE14505.1"/>
    <property type="molecule type" value="Transcribed_RNA"/>
</dbReference>
<evidence type="ECO:0000313" key="1">
    <source>
        <dbReference type="EMBL" id="JAE14505.1"/>
    </source>
</evidence>
<protein>
    <submittedName>
        <fullName evidence="1">Uncharacterized protein</fullName>
    </submittedName>
</protein>
<reference evidence="1" key="1">
    <citation type="submission" date="2014-09" db="EMBL/GenBank/DDBJ databases">
        <authorList>
            <person name="Magalhaes I.L.F."/>
            <person name="Oliveira U."/>
            <person name="Santos F.R."/>
            <person name="Vidigal T.H.D.A."/>
            <person name="Brescovit A.D."/>
            <person name="Santos A.J."/>
        </authorList>
    </citation>
    <scope>NUCLEOTIDE SEQUENCE</scope>
    <source>
        <tissue evidence="1">Shoot tissue taken approximately 20 cm above the soil surface</tissue>
    </source>
</reference>
<name>A0A0A9FNX1_ARUDO</name>
<proteinExistence type="predicted"/>
<accession>A0A0A9FNX1</accession>